<accession>A0ACA9NCN2</accession>
<dbReference type="Proteomes" id="UP000789860">
    <property type="component" value="Unassembled WGS sequence"/>
</dbReference>
<comment type="caution">
    <text evidence="1">The sequence shown here is derived from an EMBL/GenBank/DDBJ whole genome shotgun (WGS) entry which is preliminary data.</text>
</comment>
<evidence type="ECO:0000313" key="1">
    <source>
        <dbReference type="EMBL" id="CAG8633697.1"/>
    </source>
</evidence>
<name>A0ACA9NCN2_9GLOM</name>
<protein>
    <submittedName>
        <fullName evidence="1">4715_t:CDS:1</fullName>
    </submittedName>
</protein>
<dbReference type="EMBL" id="CAJVPM010020190">
    <property type="protein sequence ID" value="CAG8633697.1"/>
    <property type="molecule type" value="Genomic_DNA"/>
</dbReference>
<reference evidence="1" key="1">
    <citation type="submission" date="2021-06" db="EMBL/GenBank/DDBJ databases">
        <authorList>
            <person name="Kallberg Y."/>
            <person name="Tangrot J."/>
            <person name="Rosling A."/>
        </authorList>
    </citation>
    <scope>NUCLEOTIDE SEQUENCE</scope>
    <source>
        <strain evidence="1">AU212A</strain>
    </source>
</reference>
<proteinExistence type="predicted"/>
<keyword evidence="2" id="KW-1185">Reference proteome</keyword>
<gene>
    <name evidence="1" type="ORF">SCALOS_LOCUS8063</name>
</gene>
<evidence type="ECO:0000313" key="2">
    <source>
        <dbReference type="Proteomes" id="UP000789860"/>
    </source>
</evidence>
<sequence length="376" mass="42840">TLRDALETVRQELETTAKEHIGLSQKIKVELEQELSDFITKQREKRKLQQSVVEKSLRNKQTQISSVQKAREKYESECLKLPGLLESKKTVVGKDLEKLSLKIEKTQLAAKAADQEYMQMVKIATDATQKWNDDWRLACEKFQYLEEDRIEFLKQELWNYANLISSICVVDDESCERIRVCLENCNVDKDIQTFIKEHATGPEIPGENGTRYKRASYERTSMEYKNNVLPPGTDQPIGNSQNTNYNLISSTNSNQSSQENGMNYKTLYNFLPVEKSSRATLYANTSSASPHGTIKDSVLPQTPIEEIEEPDPIDPRQQTILAVGENMLEVQTTNEDSMIENDLKSGSSSPIANTVESVEDMPQLNNQQTVLDRMEK</sequence>
<organism evidence="1 2">
    <name type="scientific">Scutellospora calospora</name>
    <dbReference type="NCBI Taxonomy" id="85575"/>
    <lineage>
        <taxon>Eukaryota</taxon>
        <taxon>Fungi</taxon>
        <taxon>Fungi incertae sedis</taxon>
        <taxon>Mucoromycota</taxon>
        <taxon>Glomeromycotina</taxon>
        <taxon>Glomeromycetes</taxon>
        <taxon>Diversisporales</taxon>
        <taxon>Gigasporaceae</taxon>
        <taxon>Scutellospora</taxon>
    </lineage>
</organism>
<feature type="non-terminal residue" evidence="1">
    <location>
        <position position="1"/>
    </location>
</feature>
<feature type="non-terminal residue" evidence="1">
    <location>
        <position position="376"/>
    </location>
</feature>